<evidence type="ECO:0000313" key="14">
    <source>
        <dbReference type="EMBL" id="PJJ71729.1"/>
    </source>
</evidence>
<dbReference type="Pfam" id="PF11975">
    <property type="entry name" value="Glyco_hydro_4C"/>
    <property type="match status" value="1"/>
</dbReference>
<keyword evidence="4 12" id="KW-0378">Hydrolase</keyword>
<keyword evidence="7" id="KW-0119">Carbohydrate metabolism</keyword>
<comment type="caution">
    <text evidence="14">The sequence shown here is derived from an EMBL/GenBank/DDBJ whole genome shotgun (WGS) entry which is preliminary data.</text>
</comment>
<feature type="site" description="Increases basicity of active site Tyr" evidence="11">
    <location>
        <position position="109"/>
    </location>
</feature>
<dbReference type="SUPFAM" id="SSF51735">
    <property type="entry name" value="NAD(P)-binding Rossmann-fold domains"/>
    <property type="match status" value="1"/>
</dbReference>
<evidence type="ECO:0000313" key="15">
    <source>
        <dbReference type="Proteomes" id="UP000228758"/>
    </source>
</evidence>
<evidence type="ECO:0000256" key="6">
    <source>
        <dbReference type="ARBA" id="ARBA00023211"/>
    </source>
</evidence>
<keyword evidence="10" id="KW-0533">Nickel</keyword>
<evidence type="ECO:0000256" key="7">
    <source>
        <dbReference type="ARBA" id="ARBA00023277"/>
    </source>
</evidence>
<feature type="binding site" evidence="10">
    <location>
        <position position="169"/>
    </location>
    <ligand>
        <name>Mn(2+)</name>
        <dbReference type="ChEBI" id="CHEBI:29035"/>
    </ligand>
</feature>
<evidence type="ECO:0000256" key="2">
    <source>
        <dbReference type="ARBA" id="ARBA00010141"/>
    </source>
</evidence>
<dbReference type="NCBIfam" id="NF011657">
    <property type="entry name" value="PRK15076.1"/>
    <property type="match status" value="1"/>
</dbReference>
<dbReference type="Proteomes" id="UP000228758">
    <property type="component" value="Unassembled WGS sequence"/>
</dbReference>
<dbReference type="Gene3D" id="3.90.1820.10">
    <property type="entry name" value="AglA-like glucosidase"/>
    <property type="match status" value="1"/>
</dbReference>
<evidence type="ECO:0000256" key="3">
    <source>
        <dbReference type="ARBA" id="ARBA00022723"/>
    </source>
</evidence>
<dbReference type="CDD" id="cd05297">
    <property type="entry name" value="GH4_alpha_glucosidase_galactosidase"/>
    <property type="match status" value="1"/>
</dbReference>
<feature type="binding site" evidence="9">
    <location>
        <position position="266"/>
    </location>
    <ligand>
        <name>substrate</name>
    </ligand>
</feature>
<keyword evidence="5 12" id="KW-0520">NAD</keyword>
<dbReference type="InterPro" id="IPR022616">
    <property type="entry name" value="Glyco_hydro_4_C"/>
</dbReference>
<dbReference type="PANTHER" id="PTHR32092:SF6">
    <property type="entry name" value="ALPHA-GALACTOSIDASE"/>
    <property type="match status" value="1"/>
</dbReference>
<feature type="binding site" evidence="9">
    <location>
        <position position="147"/>
    </location>
    <ligand>
        <name>substrate</name>
    </ligand>
</feature>
<evidence type="ECO:0000256" key="5">
    <source>
        <dbReference type="ARBA" id="ARBA00023027"/>
    </source>
</evidence>
<keyword evidence="8 12" id="KW-0326">Glycosidase</keyword>
<keyword evidence="3 10" id="KW-0479">Metal-binding</keyword>
<keyword evidence="6 10" id="KW-0464">Manganese</keyword>
<dbReference type="Pfam" id="PF02056">
    <property type="entry name" value="Glyco_hydro_4"/>
    <property type="match status" value="1"/>
</dbReference>
<reference evidence="14 15" key="1">
    <citation type="submission" date="2017-11" db="EMBL/GenBank/DDBJ databases">
        <title>Genomic Encyclopedia of Archaeal and Bacterial Type Strains, Phase II (KMG-II): From Individual Species to Whole Genera.</title>
        <authorList>
            <person name="Goeker M."/>
        </authorList>
    </citation>
    <scope>NUCLEOTIDE SEQUENCE [LARGE SCALE GENOMIC DNA]</scope>
    <source>
        <strain evidence="14 15">DSM 27393</strain>
    </source>
</reference>
<gene>
    <name evidence="14" type="ORF">CLV46_1282</name>
</gene>
<dbReference type="PRINTS" id="PR00732">
    <property type="entry name" value="GLHYDRLASE4"/>
</dbReference>
<dbReference type="InterPro" id="IPR001088">
    <property type="entry name" value="Glyco_hydro_4"/>
</dbReference>
<accession>A0A2M9CIN4</accession>
<keyword evidence="10" id="KW-0170">Cobalt</keyword>
<dbReference type="InterPro" id="IPR053715">
    <property type="entry name" value="GH4_Enzyme_sf"/>
</dbReference>
<dbReference type="GO" id="GO:0016616">
    <property type="term" value="F:oxidoreductase activity, acting on the CH-OH group of donors, NAD or NADP as acceptor"/>
    <property type="evidence" value="ECO:0007669"/>
    <property type="project" value="InterPro"/>
</dbReference>
<evidence type="ECO:0000256" key="1">
    <source>
        <dbReference type="ARBA" id="ARBA00001936"/>
    </source>
</evidence>
<sequence length="440" mass="48693">MTRILFIGAGSVVFTRQLLTDLLRFDDLPTLDIVLHDVDPERLRVARGTADHVSSRLGRAVRVEATLDRRAALAGADFVINMVQVGGIDATRVDLELPASFGLRQTIGDTTGVGGAFRALRTFPVLSAIARDMLELCPDAWFLNYTNPMAMNIWWMSAVAPQLKAVGLCHSVYWTVNDLCDLVGAPLERTRYRAAGVNHQSWLYEWSLDGEDLYPRLRERIAADPELERRVRVEMFRRIGFYPTETSEHSSEYLSWFLRSDEQIDRFRLQPLEYLGISEQNVAEFTTARQALDSGGDLELHEEGDAAEYAPQIIHSMITGTEREIHANVVNRGLISNLPEGAVVEVPARVSADGIEPVAVGAIPAQGAVHNRTYLSVAELTVEAARTGDRDLVKQALLVDPNASSTLTPERLWELADALFAAHEGVLPENLGGRVELVLS</sequence>
<name>A0A2M9CIN4_9MICO</name>
<organism evidence="14 15">
    <name type="scientific">Diaminobutyricimonas aerilata</name>
    <dbReference type="NCBI Taxonomy" id="1162967"/>
    <lineage>
        <taxon>Bacteria</taxon>
        <taxon>Bacillati</taxon>
        <taxon>Actinomycetota</taxon>
        <taxon>Actinomycetes</taxon>
        <taxon>Micrococcales</taxon>
        <taxon>Microbacteriaceae</taxon>
        <taxon>Diaminobutyricimonas</taxon>
    </lineage>
</organism>
<dbReference type="InterPro" id="IPR036291">
    <property type="entry name" value="NAD(P)-bd_dom_sf"/>
</dbReference>
<dbReference type="SUPFAM" id="SSF56327">
    <property type="entry name" value="LDH C-terminal domain-like"/>
    <property type="match status" value="1"/>
</dbReference>
<dbReference type="GO" id="GO:0046872">
    <property type="term" value="F:metal ion binding"/>
    <property type="evidence" value="ECO:0007669"/>
    <property type="project" value="UniProtKB-KW"/>
</dbReference>
<comment type="cofactor">
    <cofactor evidence="1">
        <name>Mn(2+)</name>
        <dbReference type="ChEBI" id="CHEBI:29035"/>
    </cofactor>
</comment>
<dbReference type="AlphaFoldDB" id="A0A2M9CIN4"/>
<evidence type="ECO:0000256" key="11">
    <source>
        <dbReference type="PIRSR" id="PIRSR601088-4"/>
    </source>
</evidence>
<dbReference type="GO" id="GO:0005975">
    <property type="term" value="P:carbohydrate metabolic process"/>
    <property type="evidence" value="ECO:0007669"/>
    <property type="project" value="InterPro"/>
</dbReference>
<dbReference type="GO" id="GO:0004553">
    <property type="term" value="F:hydrolase activity, hydrolyzing O-glycosyl compounds"/>
    <property type="evidence" value="ECO:0007669"/>
    <property type="project" value="InterPro"/>
</dbReference>
<comment type="similarity">
    <text evidence="2 12">Belongs to the glycosyl hydrolase 4 family.</text>
</comment>
<comment type="cofactor">
    <cofactor evidence="12">
        <name>NAD(+)</name>
        <dbReference type="ChEBI" id="CHEBI:57540"/>
    </cofactor>
    <text evidence="12">Binds 1 NAD(+) per subunit.</text>
</comment>
<evidence type="ECO:0000259" key="13">
    <source>
        <dbReference type="Pfam" id="PF11975"/>
    </source>
</evidence>
<dbReference type="PANTHER" id="PTHR32092">
    <property type="entry name" value="6-PHOSPHO-BETA-GLUCOSIDASE-RELATED"/>
    <property type="match status" value="1"/>
</dbReference>
<proteinExistence type="inferred from homology"/>
<feature type="binding site" evidence="10">
    <location>
        <position position="199"/>
    </location>
    <ligand>
        <name>Mn(2+)</name>
        <dbReference type="ChEBI" id="CHEBI:29035"/>
    </ligand>
</feature>
<dbReference type="RefSeq" id="WP_100363999.1">
    <property type="nucleotide sequence ID" value="NZ_PGFF01000001.1"/>
</dbReference>
<keyword evidence="10" id="KW-0408">Iron</keyword>
<evidence type="ECO:0000256" key="10">
    <source>
        <dbReference type="PIRSR" id="PIRSR601088-3"/>
    </source>
</evidence>
<dbReference type="EMBL" id="PGFF01000001">
    <property type="protein sequence ID" value="PJJ71729.1"/>
    <property type="molecule type" value="Genomic_DNA"/>
</dbReference>
<feature type="domain" description="Glycosyl hydrolase family 4 C-terminal" evidence="13">
    <location>
        <begin position="195"/>
        <end position="402"/>
    </location>
</feature>
<evidence type="ECO:0000256" key="8">
    <source>
        <dbReference type="ARBA" id="ARBA00023295"/>
    </source>
</evidence>
<dbReference type="OrthoDB" id="9767022at2"/>
<keyword evidence="15" id="KW-1185">Reference proteome</keyword>
<evidence type="ECO:0000256" key="4">
    <source>
        <dbReference type="ARBA" id="ARBA00022801"/>
    </source>
</evidence>
<dbReference type="InterPro" id="IPR015955">
    <property type="entry name" value="Lactate_DH/Glyco_Ohase_4_C"/>
</dbReference>
<evidence type="ECO:0000256" key="12">
    <source>
        <dbReference type="RuleBase" id="RU361152"/>
    </source>
</evidence>
<protein>
    <submittedName>
        <fullName evidence="14">Alpha-galactosidase</fullName>
    </submittedName>
</protein>
<evidence type="ECO:0000256" key="9">
    <source>
        <dbReference type="PIRSR" id="PIRSR601088-2"/>
    </source>
</evidence>